<dbReference type="EMBL" id="GBEZ01027388">
    <property type="protein sequence ID" value="JAC59916.1"/>
    <property type="molecule type" value="Transcribed_RNA"/>
</dbReference>
<protein>
    <submittedName>
        <fullName evidence="1">Uncharacterized protein</fullName>
    </submittedName>
</protein>
<reference evidence="1" key="1">
    <citation type="submission" date="2014-05" db="EMBL/GenBank/DDBJ databases">
        <title>The transcriptome of the halophilic microalga Tetraselmis sp. GSL018 isolated from the Great Salt Lake, Utah.</title>
        <authorList>
            <person name="Jinkerson R.E."/>
            <person name="D'Adamo S."/>
            <person name="Posewitz M.C."/>
        </authorList>
    </citation>
    <scope>NUCLEOTIDE SEQUENCE</scope>
    <source>
        <strain evidence="1">GSL018</strain>
    </source>
</reference>
<feature type="non-terminal residue" evidence="1">
    <location>
        <position position="1"/>
    </location>
</feature>
<dbReference type="Gene3D" id="3.20.10.10">
    <property type="entry name" value="D-amino Acid Aminotransferase, subunit A, domain 2"/>
    <property type="match status" value="1"/>
</dbReference>
<evidence type="ECO:0000313" key="1">
    <source>
        <dbReference type="EMBL" id="JAC59916.1"/>
    </source>
</evidence>
<gene>
    <name evidence="1" type="ORF">TSPGSL018_30290</name>
</gene>
<dbReference type="InterPro" id="IPR043132">
    <property type="entry name" value="BCAT-like_C"/>
</dbReference>
<proteinExistence type="predicted"/>
<dbReference type="PANTHER" id="PTHR47703:SF2">
    <property type="entry name" value="D-AMINOACID AMINOTRANSFERASE-LIKE PLP-DEPENDENT ENZYMES SUPERFAMILY PROTEIN"/>
    <property type="match status" value="1"/>
</dbReference>
<accession>A0A061QNF0</accession>
<organism evidence="1">
    <name type="scientific">Tetraselmis sp. GSL018</name>
    <dbReference type="NCBI Taxonomy" id="582737"/>
    <lineage>
        <taxon>Eukaryota</taxon>
        <taxon>Viridiplantae</taxon>
        <taxon>Chlorophyta</taxon>
        <taxon>core chlorophytes</taxon>
        <taxon>Chlorodendrophyceae</taxon>
        <taxon>Chlorodendrales</taxon>
        <taxon>Chlorodendraceae</taxon>
        <taxon>Tetraselmis</taxon>
    </lineage>
</organism>
<dbReference type="InterPro" id="IPR036038">
    <property type="entry name" value="Aminotransferase-like"/>
</dbReference>
<feature type="non-terminal residue" evidence="1">
    <location>
        <position position="71"/>
    </location>
</feature>
<dbReference type="Pfam" id="PF01063">
    <property type="entry name" value="Aminotran_4"/>
    <property type="match status" value="1"/>
</dbReference>
<dbReference type="AlphaFoldDB" id="A0A061QNF0"/>
<dbReference type="InterPro" id="IPR001544">
    <property type="entry name" value="Aminotrans_IV"/>
</dbReference>
<dbReference type="GO" id="GO:0003824">
    <property type="term" value="F:catalytic activity"/>
    <property type="evidence" value="ECO:0007669"/>
    <property type="project" value="InterPro"/>
</dbReference>
<sequence>SNLCLRSAPPTAVLPGIMMQRVKEACGILGVRIEWRAPRAAEASSWREAFITNCVRGVQPVGCILCGDADG</sequence>
<dbReference type="PANTHER" id="PTHR47703">
    <property type="entry name" value="D-AMINOACID AMINOTRANSFERASE-LIKE PLP-DEPENDENT ENZYMES SUPERFAMILY PROTEIN"/>
    <property type="match status" value="1"/>
</dbReference>
<name>A0A061QNF0_9CHLO</name>
<dbReference type="SUPFAM" id="SSF56752">
    <property type="entry name" value="D-aminoacid aminotransferase-like PLP-dependent enzymes"/>
    <property type="match status" value="1"/>
</dbReference>